<proteinExistence type="predicted"/>
<dbReference type="HOGENOM" id="CLU_2387810_0_0_1"/>
<gene>
    <name evidence="2" type="ORF">UHOR_04258</name>
</gene>
<dbReference type="AlphaFoldDB" id="I2G145"/>
<protein>
    <submittedName>
        <fullName evidence="2">Uncharacterized protein</fullName>
    </submittedName>
</protein>
<organism evidence="2 3">
    <name type="scientific">Ustilago hordei</name>
    <name type="common">Barley covered smut fungus</name>
    <dbReference type="NCBI Taxonomy" id="120017"/>
    <lineage>
        <taxon>Eukaryota</taxon>
        <taxon>Fungi</taxon>
        <taxon>Dikarya</taxon>
        <taxon>Basidiomycota</taxon>
        <taxon>Ustilaginomycotina</taxon>
        <taxon>Ustilaginomycetes</taxon>
        <taxon>Ustilaginales</taxon>
        <taxon>Ustilaginaceae</taxon>
        <taxon>Ustilago</taxon>
    </lineage>
</organism>
<feature type="compositionally biased region" description="Polar residues" evidence="1">
    <location>
        <begin position="83"/>
        <end position="94"/>
    </location>
</feature>
<dbReference type="Proteomes" id="UP000006174">
    <property type="component" value="Unassembled WGS sequence"/>
</dbReference>
<evidence type="ECO:0000313" key="3">
    <source>
        <dbReference type="Proteomes" id="UP000006174"/>
    </source>
</evidence>
<accession>I2G145</accession>
<name>I2G145_USTHO</name>
<sequence length="94" mass="10495">MRSEASDAVGWFGPIKVFEVWSAALSMRLGVSRTPGPCDLQHSKLKSRARFHLRPAFDNAVHEIGKISLSTKTSIKRQKNEEQPSLQHLQPSSP</sequence>
<comment type="caution">
    <text evidence="2">The sequence shown here is derived from an EMBL/GenBank/DDBJ whole genome shotgun (WGS) entry which is preliminary data.</text>
</comment>
<evidence type="ECO:0000313" key="2">
    <source>
        <dbReference type="EMBL" id="CCF52888.1"/>
    </source>
</evidence>
<dbReference type="EMBL" id="CAGI01000178">
    <property type="protein sequence ID" value="CCF52888.1"/>
    <property type="molecule type" value="Genomic_DNA"/>
</dbReference>
<evidence type="ECO:0000256" key="1">
    <source>
        <dbReference type="SAM" id="MobiDB-lite"/>
    </source>
</evidence>
<keyword evidence="3" id="KW-1185">Reference proteome</keyword>
<reference evidence="2 3" key="1">
    <citation type="journal article" date="2012" name="Plant Cell">
        <title>Genome comparison of barley and maize smut fungi reveals targeted loss of RNA silencing components and species-specific presence of transposable elements.</title>
        <authorList>
            <person name="Laurie J.D."/>
            <person name="Ali S."/>
            <person name="Linning R."/>
            <person name="Mannhaupt G."/>
            <person name="Wong P."/>
            <person name="Gueldener U."/>
            <person name="Muensterkoetter M."/>
            <person name="Moore R."/>
            <person name="Kahmann R."/>
            <person name="Bakkeren G."/>
            <person name="Schirawski J."/>
        </authorList>
    </citation>
    <scope>NUCLEOTIDE SEQUENCE [LARGE SCALE GENOMIC DNA]</scope>
    <source>
        <strain evidence="3">Uh4875-4</strain>
    </source>
</reference>
<feature type="region of interest" description="Disordered" evidence="1">
    <location>
        <begin position="72"/>
        <end position="94"/>
    </location>
</feature>